<accession>A0A5J5G0E0</accession>
<gene>
    <name evidence="1" type="ORF">FJU30_15435</name>
</gene>
<proteinExistence type="predicted"/>
<sequence length="76" mass="9269">MQFFNDIVKYVHINPLNIKDDNDHEYSNGDDKDDLIEKPLFYKTLLIGYVIEYTLLKFYPERLDVYFKALRIQKYN</sequence>
<comment type="caution">
    <text evidence="1">The sequence shown here is derived from an EMBL/GenBank/DDBJ whole genome shotgun (WGS) entry which is preliminary data.</text>
</comment>
<evidence type="ECO:0000313" key="2">
    <source>
        <dbReference type="Proteomes" id="UP000335415"/>
    </source>
</evidence>
<dbReference type="EMBL" id="VYKJ01000007">
    <property type="protein sequence ID" value="KAA8999061.1"/>
    <property type="molecule type" value="Genomic_DNA"/>
</dbReference>
<evidence type="ECO:0000313" key="1">
    <source>
        <dbReference type="EMBL" id="KAA8999061.1"/>
    </source>
</evidence>
<organism evidence="1 2">
    <name type="scientific">Affinibrenneria salicis</name>
    <dbReference type="NCBI Taxonomy" id="2590031"/>
    <lineage>
        <taxon>Bacteria</taxon>
        <taxon>Pseudomonadati</taxon>
        <taxon>Pseudomonadota</taxon>
        <taxon>Gammaproteobacteria</taxon>
        <taxon>Enterobacterales</taxon>
        <taxon>Pectobacteriaceae</taxon>
        <taxon>Affinibrenneria</taxon>
    </lineage>
</organism>
<protein>
    <submittedName>
        <fullName evidence="1">Uncharacterized protein</fullName>
    </submittedName>
</protein>
<dbReference type="Proteomes" id="UP000335415">
    <property type="component" value="Unassembled WGS sequence"/>
</dbReference>
<reference evidence="1 2" key="1">
    <citation type="submission" date="2019-09" db="EMBL/GenBank/DDBJ databases">
        <authorList>
            <person name="Li Y."/>
        </authorList>
    </citation>
    <scope>NUCLEOTIDE SEQUENCE [LARGE SCALE GENOMIC DNA]</scope>
    <source>
        <strain evidence="1 2">L3-3HA</strain>
    </source>
</reference>
<dbReference type="AlphaFoldDB" id="A0A5J5G0E0"/>
<name>A0A5J5G0E0_9GAMM</name>
<keyword evidence="2" id="KW-1185">Reference proteome</keyword>
<dbReference type="RefSeq" id="WP_150435859.1">
    <property type="nucleotide sequence ID" value="NZ_VYKJ01000007.1"/>
</dbReference>